<dbReference type="InterPro" id="IPR029058">
    <property type="entry name" value="AB_hydrolase_fold"/>
</dbReference>
<keyword evidence="3" id="KW-0812">Transmembrane</keyword>
<dbReference type="Proteomes" id="UP000820818">
    <property type="component" value="Linkage Group LG3"/>
</dbReference>
<comment type="similarity">
    <text evidence="1">Belongs to the AB hydrolase superfamily.</text>
</comment>
<feature type="domain" description="AB hydrolase-1" evidence="4">
    <location>
        <begin position="45"/>
        <end position="175"/>
    </location>
</feature>
<protein>
    <recommendedName>
        <fullName evidence="4">AB hydrolase-1 domain-containing protein</fullName>
    </recommendedName>
</protein>
<feature type="transmembrane region" description="Helical" evidence="3">
    <location>
        <begin position="113"/>
        <end position="132"/>
    </location>
</feature>
<keyword evidence="3" id="KW-1133">Transmembrane helix</keyword>
<keyword evidence="3" id="KW-0472">Membrane</keyword>
<dbReference type="Gene3D" id="3.40.50.1820">
    <property type="entry name" value="alpha/beta hydrolase"/>
    <property type="match status" value="1"/>
</dbReference>
<evidence type="ECO:0000313" key="5">
    <source>
        <dbReference type="EMBL" id="KAI9561227.1"/>
    </source>
</evidence>
<evidence type="ECO:0000256" key="1">
    <source>
        <dbReference type="ARBA" id="ARBA00008645"/>
    </source>
</evidence>
<evidence type="ECO:0000256" key="3">
    <source>
        <dbReference type="SAM" id="Phobius"/>
    </source>
</evidence>
<proteinExistence type="inferred from homology"/>
<name>A0AAD5PVX7_9CRUS</name>
<dbReference type="InterPro" id="IPR000073">
    <property type="entry name" value="AB_hydrolase_1"/>
</dbReference>
<comment type="caution">
    <text evidence="5">The sequence shown here is derived from an EMBL/GenBank/DDBJ whole genome shotgun (WGS) entry which is preliminary data.</text>
</comment>
<accession>A0AAD5PVX7</accession>
<evidence type="ECO:0000256" key="2">
    <source>
        <dbReference type="ARBA" id="ARBA00022801"/>
    </source>
</evidence>
<organism evidence="5 6">
    <name type="scientific">Daphnia sinensis</name>
    <dbReference type="NCBI Taxonomy" id="1820382"/>
    <lineage>
        <taxon>Eukaryota</taxon>
        <taxon>Metazoa</taxon>
        <taxon>Ecdysozoa</taxon>
        <taxon>Arthropoda</taxon>
        <taxon>Crustacea</taxon>
        <taxon>Branchiopoda</taxon>
        <taxon>Diplostraca</taxon>
        <taxon>Cladocera</taxon>
        <taxon>Anomopoda</taxon>
        <taxon>Daphniidae</taxon>
        <taxon>Daphnia</taxon>
        <taxon>Daphnia similis group</taxon>
    </lineage>
</organism>
<reference evidence="5 6" key="1">
    <citation type="submission" date="2022-05" db="EMBL/GenBank/DDBJ databases">
        <title>A multi-omics perspective on studying reproductive biology in Daphnia sinensis.</title>
        <authorList>
            <person name="Jia J."/>
        </authorList>
    </citation>
    <scope>NUCLEOTIDE SEQUENCE [LARGE SCALE GENOMIC DNA]</scope>
    <source>
        <strain evidence="5 6">WSL</strain>
    </source>
</reference>
<dbReference type="GO" id="GO:0016787">
    <property type="term" value="F:hydrolase activity"/>
    <property type="evidence" value="ECO:0007669"/>
    <property type="project" value="UniProtKB-KW"/>
</dbReference>
<dbReference type="Pfam" id="PF00561">
    <property type="entry name" value="Abhydrolase_1"/>
    <property type="match status" value="1"/>
</dbReference>
<dbReference type="GO" id="GO:0016020">
    <property type="term" value="C:membrane"/>
    <property type="evidence" value="ECO:0007669"/>
    <property type="project" value="TreeGrafter"/>
</dbReference>
<evidence type="ECO:0000313" key="6">
    <source>
        <dbReference type="Proteomes" id="UP000820818"/>
    </source>
</evidence>
<dbReference type="PANTHER" id="PTHR43798:SF14">
    <property type="entry name" value="SERINE HYDROLASE-LIKE PROTEIN DDB_G0286239"/>
    <property type="match status" value="1"/>
</dbReference>
<keyword evidence="2" id="KW-0378">Hydrolase</keyword>
<dbReference type="PANTHER" id="PTHR43798">
    <property type="entry name" value="MONOACYLGLYCEROL LIPASE"/>
    <property type="match status" value="1"/>
</dbReference>
<dbReference type="EMBL" id="WJBH02000003">
    <property type="protein sequence ID" value="KAI9561227.1"/>
    <property type="molecule type" value="Genomic_DNA"/>
</dbReference>
<sequence length="318" mass="35311">MNVDGMKSTAASAKSQQLVFQYDAQIPVPWGHMSAKIWGPEDGIPVLAIHGLMDNAGSYDTLAPLLPANIRLVCLELCGHGYSSSYPPGVVLHYFDHAYHVKLVVDHFKWDKVVLLGHSIGAITLFLFASLFPEHVSRMISLDLVKPFSVSVSKLPVVMRGIITQMQGFSEAGPPQTVRYEEARQSIVDNYKGSVDEKAADILLVRSLKKKADAEDAYELPNDLRILVRTLTLSEEQIKVLVTNIRCPLLIIRADNGLKNFTEDVLKEYLDIYQASSADFRIVNVAGSHHVHLTHPERVAPHIREFLLPLASLPTSKL</sequence>
<gene>
    <name evidence="5" type="ORF">GHT06_012183</name>
</gene>
<dbReference type="SUPFAM" id="SSF53474">
    <property type="entry name" value="alpha/beta-Hydrolases"/>
    <property type="match status" value="1"/>
</dbReference>
<dbReference type="AlphaFoldDB" id="A0AAD5PVX7"/>
<dbReference type="InterPro" id="IPR050266">
    <property type="entry name" value="AB_hydrolase_sf"/>
</dbReference>
<evidence type="ECO:0000259" key="4">
    <source>
        <dbReference type="Pfam" id="PF00561"/>
    </source>
</evidence>
<keyword evidence="6" id="KW-1185">Reference proteome</keyword>